<dbReference type="PANTHER" id="PTHR48036">
    <property type="entry name" value="SPLICING FACTOR (PAD-1), PUTATIVE (AFU_ORTHOLOGUE AFUA_1G15810)-RELATED"/>
    <property type="match status" value="1"/>
</dbReference>
<dbReference type="InterPro" id="IPR012677">
    <property type="entry name" value="Nucleotide-bd_a/b_plait_sf"/>
</dbReference>
<dbReference type="CDD" id="cd12285">
    <property type="entry name" value="RRM3_RBM39_like"/>
    <property type="match status" value="1"/>
</dbReference>
<dbReference type="OrthoDB" id="5411533at2759"/>
<dbReference type="EMBL" id="NBII01000002">
    <property type="protein sequence ID" value="PAV21951.1"/>
    <property type="molecule type" value="Genomic_DNA"/>
</dbReference>
<dbReference type="InParanoid" id="A0A286UQS8"/>
<keyword evidence="9" id="KW-1185">Reference proteome</keyword>
<feature type="compositionally biased region" description="Basic residues" evidence="5">
    <location>
        <begin position="360"/>
        <end position="369"/>
    </location>
</feature>
<sequence length="926" mass="105240">MPSAKIYYDSDADLSLLNGKTIVFLGFGNQGAAQAQNLRDSGIPNDKILIANRDDSYAEDAKAKKFNVTNDFAKAATVADVLFLLIPDQVQPRVFNEQFAPSLKAGSTIVVASGYNVFYKFLNIPASSNVVMVAPRMIGSSVRSLYEKGKGFPCFVSVEQDGAGKAREVALAISRAIGAMKAGAIESSVREETAMDLFAEQALWPNIIMLFQQAFSVLQEAGCSDEALCYEMWMSKEPAEIFERAAEEGFIRQLKHHSSVSQFGQLSGALALDGSATRKHFEHILNNRVLNGAFAKEFSKIEDALEKEGPENPLEELYRRSEETELGKAETRICTSNMVEKMAVDSSPGHRSSHSVETHRTRRSHRSRSRSNERNGTRREKDKERERDKDKDRRRKSRSSGRSERDKERDRDRDRDRDRERRERRSRSRDRHIRERDRERRRERDRDREDRDRERNGHHRDGERERRDRDRDRPERRRRREDDDDDYRAKRLREDDDNLVVTPVNGTSREDGHGRRPRSRDSDRRSVRSVKGDDKPPRREREKERDGRRDDHRGSRVSSPLEEDPQPVSPSGRASPSYDTFEEPREEDSEARSVFVSQLAARMTARDLGYFLEDKLGENSVMDSRIVTDRLSRRSKGIAYVEFRTIELVERAIALTGTIVMGLPIMIQHTEAERNKTHAGDGSINLPPGASSHGATLYVGSLHFNLTDSDIRQVFEPFGELDFVDLHRDPATGRSKGYAFIHYKRAEDAKMALEQMEGFELAGRTLRVNTVHDKGQTRIMTQDSLDESGGGNLNAASRQALMHKLARIDTPPVAEKPVSRPTITQTMTSRSVLLRNAFDPTEETEKDWDKDLGEDVKGECQSKYGNVQYVKVEKDSEGEIYVQFESVETAKAAVEGLNGRWFGGKKLSATFISDAIMQAHRLSTTT</sequence>
<feature type="compositionally biased region" description="Basic and acidic residues" evidence="5">
    <location>
        <begin position="432"/>
        <end position="475"/>
    </location>
</feature>
<evidence type="ECO:0000313" key="9">
    <source>
        <dbReference type="Proteomes" id="UP000217199"/>
    </source>
</evidence>
<evidence type="ECO:0000256" key="2">
    <source>
        <dbReference type="ARBA" id="ARBA00022737"/>
    </source>
</evidence>
<protein>
    <submittedName>
        <fullName evidence="8">Splicing factor CC1</fullName>
    </submittedName>
</protein>
<reference evidence="8 9" key="1">
    <citation type="journal article" date="2017" name="Mol. Ecol.">
        <title>Comparative and population genomic landscape of Phellinus noxius: A hypervariable fungus causing root rot in trees.</title>
        <authorList>
            <person name="Chung C.L."/>
            <person name="Lee T.J."/>
            <person name="Akiba M."/>
            <person name="Lee H.H."/>
            <person name="Kuo T.H."/>
            <person name="Liu D."/>
            <person name="Ke H.M."/>
            <person name="Yokoi T."/>
            <person name="Roa M.B."/>
            <person name="Lu M.J."/>
            <person name="Chang Y.Y."/>
            <person name="Ann P.J."/>
            <person name="Tsai J.N."/>
            <person name="Chen C.Y."/>
            <person name="Tzean S.S."/>
            <person name="Ota Y."/>
            <person name="Hattori T."/>
            <person name="Sahashi N."/>
            <person name="Liou R.F."/>
            <person name="Kikuchi T."/>
            <person name="Tsai I.J."/>
        </authorList>
    </citation>
    <scope>NUCLEOTIDE SEQUENCE [LARGE SCALE GENOMIC DNA]</scope>
    <source>
        <strain evidence="8 9">FFPRI411160</strain>
    </source>
</reference>
<dbReference type="GO" id="GO:0004455">
    <property type="term" value="F:ketol-acid reductoisomerase activity"/>
    <property type="evidence" value="ECO:0007669"/>
    <property type="project" value="InterPro"/>
</dbReference>
<dbReference type="InterPro" id="IPR029123">
    <property type="entry name" value="RBM39_linker"/>
</dbReference>
<feature type="domain" description="RRM" evidence="6">
    <location>
        <begin position="695"/>
        <end position="773"/>
    </location>
</feature>
<organism evidence="8 9">
    <name type="scientific">Pyrrhoderma noxium</name>
    <dbReference type="NCBI Taxonomy" id="2282107"/>
    <lineage>
        <taxon>Eukaryota</taxon>
        <taxon>Fungi</taxon>
        <taxon>Dikarya</taxon>
        <taxon>Basidiomycota</taxon>
        <taxon>Agaricomycotina</taxon>
        <taxon>Agaricomycetes</taxon>
        <taxon>Hymenochaetales</taxon>
        <taxon>Hymenochaetaceae</taxon>
        <taxon>Pyrrhoderma</taxon>
    </lineage>
</organism>
<dbReference type="Gene3D" id="3.30.70.330">
    <property type="match status" value="3"/>
</dbReference>
<keyword evidence="2" id="KW-0677">Repeat</keyword>
<feature type="compositionally biased region" description="Basic and acidic residues" evidence="5">
    <location>
        <begin position="305"/>
        <end position="331"/>
    </location>
</feature>
<accession>A0A286UQS8</accession>
<dbReference type="Proteomes" id="UP000217199">
    <property type="component" value="Unassembled WGS sequence"/>
</dbReference>
<gene>
    <name evidence="8" type="ORF">PNOK_0190800</name>
</gene>
<dbReference type="NCBIfam" id="TIGR01622">
    <property type="entry name" value="SF-CC1"/>
    <property type="match status" value="1"/>
</dbReference>
<evidence type="ECO:0000256" key="1">
    <source>
        <dbReference type="ARBA" id="ARBA00022553"/>
    </source>
</evidence>
<dbReference type="Pfam" id="PF07991">
    <property type="entry name" value="KARI_N"/>
    <property type="match status" value="1"/>
</dbReference>
<dbReference type="Pfam" id="PF15519">
    <property type="entry name" value="RBM39linker"/>
    <property type="match status" value="1"/>
</dbReference>
<feature type="domain" description="RRM" evidence="6">
    <location>
        <begin position="830"/>
        <end position="914"/>
    </location>
</feature>
<dbReference type="AlphaFoldDB" id="A0A286UQS8"/>
<dbReference type="PROSITE" id="PS51850">
    <property type="entry name" value="KARI_N"/>
    <property type="match status" value="1"/>
</dbReference>
<evidence type="ECO:0000259" key="6">
    <source>
        <dbReference type="PROSITE" id="PS50102"/>
    </source>
</evidence>
<dbReference type="Gene3D" id="6.10.240.10">
    <property type="match status" value="1"/>
</dbReference>
<feature type="region of interest" description="Disordered" evidence="5">
    <location>
        <begin position="305"/>
        <end position="592"/>
    </location>
</feature>
<evidence type="ECO:0000256" key="5">
    <source>
        <dbReference type="SAM" id="MobiDB-lite"/>
    </source>
</evidence>
<dbReference type="GO" id="GO:0005634">
    <property type="term" value="C:nucleus"/>
    <property type="evidence" value="ECO:0007669"/>
    <property type="project" value="InterPro"/>
</dbReference>
<dbReference type="InterPro" id="IPR003954">
    <property type="entry name" value="RRM_euk-type"/>
</dbReference>
<dbReference type="GO" id="GO:0003723">
    <property type="term" value="F:RNA binding"/>
    <property type="evidence" value="ECO:0007669"/>
    <property type="project" value="UniProtKB-UniRule"/>
</dbReference>
<proteinExistence type="predicted"/>
<keyword evidence="3 4" id="KW-0694">RNA-binding</keyword>
<dbReference type="InterPro" id="IPR000506">
    <property type="entry name" value="KARI_C"/>
</dbReference>
<dbReference type="STRING" id="2282107.A0A286UQS8"/>
<evidence type="ECO:0000256" key="3">
    <source>
        <dbReference type="ARBA" id="ARBA00022884"/>
    </source>
</evidence>
<dbReference type="InterPro" id="IPR006509">
    <property type="entry name" value="RBM39_SF"/>
</dbReference>
<evidence type="ECO:0000256" key="4">
    <source>
        <dbReference type="PROSITE-ProRule" id="PRU00176"/>
    </source>
</evidence>
<dbReference type="SMART" id="SM00360">
    <property type="entry name" value="RRM"/>
    <property type="match status" value="3"/>
</dbReference>
<comment type="caution">
    <text evidence="8">The sequence shown here is derived from an EMBL/GenBank/DDBJ whole genome shotgun (WGS) entry which is preliminary data.</text>
</comment>
<dbReference type="SUPFAM" id="SSF54928">
    <property type="entry name" value="RNA-binding domain, RBD"/>
    <property type="match status" value="2"/>
</dbReference>
<keyword evidence="1" id="KW-0597">Phosphoprotein</keyword>
<dbReference type="Pfam" id="PF00076">
    <property type="entry name" value="RRM_1"/>
    <property type="match status" value="3"/>
</dbReference>
<name>A0A286UQS8_9AGAM</name>
<evidence type="ECO:0000313" key="8">
    <source>
        <dbReference type="EMBL" id="PAV21951.1"/>
    </source>
</evidence>
<dbReference type="InterPro" id="IPR000504">
    <property type="entry name" value="RRM_dom"/>
</dbReference>
<dbReference type="CDD" id="cd12284">
    <property type="entry name" value="RRM2_RBM23_RBM39"/>
    <property type="match status" value="1"/>
</dbReference>
<feature type="compositionally biased region" description="Basic and acidic residues" evidence="5">
    <location>
        <begin position="401"/>
        <end position="423"/>
    </location>
</feature>
<feature type="compositionally biased region" description="Acidic residues" evidence="5">
    <location>
        <begin position="580"/>
        <end position="589"/>
    </location>
</feature>
<feature type="compositionally biased region" description="Basic and acidic residues" evidence="5">
    <location>
        <begin position="508"/>
        <end position="554"/>
    </location>
</feature>
<dbReference type="Gene3D" id="3.40.50.720">
    <property type="entry name" value="NAD(P)-binding Rossmann-like Domain"/>
    <property type="match status" value="1"/>
</dbReference>
<evidence type="ECO:0000259" key="7">
    <source>
        <dbReference type="PROSITE" id="PS51850"/>
    </source>
</evidence>
<dbReference type="SUPFAM" id="SSF51735">
    <property type="entry name" value="NAD(P)-binding Rossmann-fold domains"/>
    <property type="match status" value="1"/>
</dbReference>
<dbReference type="GO" id="GO:0006397">
    <property type="term" value="P:mRNA processing"/>
    <property type="evidence" value="ECO:0007669"/>
    <property type="project" value="InterPro"/>
</dbReference>
<dbReference type="PROSITE" id="PS50102">
    <property type="entry name" value="RRM"/>
    <property type="match status" value="3"/>
</dbReference>
<feature type="domain" description="KARI N-terminal Rossmann" evidence="7">
    <location>
        <begin position="4"/>
        <end position="187"/>
    </location>
</feature>
<dbReference type="InterPro" id="IPR035979">
    <property type="entry name" value="RBD_domain_sf"/>
</dbReference>
<feature type="compositionally biased region" description="Basic and acidic residues" evidence="5">
    <location>
        <begin position="370"/>
        <end position="391"/>
    </location>
</feature>
<dbReference type="Pfam" id="PF01450">
    <property type="entry name" value="KARI_C"/>
    <property type="match status" value="1"/>
</dbReference>
<feature type="domain" description="RRM" evidence="6">
    <location>
        <begin position="592"/>
        <end position="672"/>
    </location>
</feature>
<dbReference type="SMART" id="SM00361">
    <property type="entry name" value="RRM_1"/>
    <property type="match status" value="2"/>
</dbReference>
<dbReference type="InterPro" id="IPR013116">
    <property type="entry name" value="KARI_N"/>
</dbReference>
<dbReference type="GO" id="GO:0009082">
    <property type="term" value="P:branched-chain amino acid biosynthetic process"/>
    <property type="evidence" value="ECO:0007669"/>
    <property type="project" value="InterPro"/>
</dbReference>
<dbReference type="InterPro" id="IPR036291">
    <property type="entry name" value="NAD(P)-bd_dom_sf"/>
</dbReference>